<dbReference type="SUPFAM" id="SSF51430">
    <property type="entry name" value="NAD(P)-linked oxidoreductase"/>
    <property type="match status" value="1"/>
</dbReference>
<keyword evidence="3" id="KW-1185">Reference proteome</keyword>
<dbReference type="PANTHER" id="PTHR43364:SF6">
    <property type="entry name" value="OXIDOREDUCTASE-RELATED"/>
    <property type="match status" value="1"/>
</dbReference>
<dbReference type="EMBL" id="BJYK01000001">
    <property type="protein sequence ID" value="GEN78542.1"/>
    <property type="molecule type" value="Genomic_DNA"/>
</dbReference>
<dbReference type="RefSeq" id="WP_034244589.1">
    <property type="nucleotide sequence ID" value="NZ_BJYK01000001.1"/>
</dbReference>
<comment type="caution">
    <text evidence="2">The sequence shown here is derived from an EMBL/GenBank/DDBJ whole genome shotgun (WGS) entry which is preliminary data.</text>
</comment>
<dbReference type="OrthoDB" id="9768793at2"/>
<dbReference type="Gene3D" id="3.20.20.100">
    <property type="entry name" value="NADP-dependent oxidoreductase domain"/>
    <property type="match status" value="1"/>
</dbReference>
<dbReference type="GO" id="GO:0005829">
    <property type="term" value="C:cytosol"/>
    <property type="evidence" value="ECO:0007669"/>
    <property type="project" value="TreeGrafter"/>
</dbReference>
<dbReference type="Proteomes" id="UP000321484">
    <property type="component" value="Unassembled WGS sequence"/>
</dbReference>
<organism evidence="2 3">
    <name type="scientific">Actinotalea fermentans</name>
    <dbReference type="NCBI Taxonomy" id="43671"/>
    <lineage>
        <taxon>Bacteria</taxon>
        <taxon>Bacillati</taxon>
        <taxon>Actinomycetota</taxon>
        <taxon>Actinomycetes</taxon>
        <taxon>Micrococcales</taxon>
        <taxon>Cellulomonadaceae</taxon>
        <taxon>Actinotalea</taxon>
    </lineage>
</organism>
<dbReference type="InterPro" id="IPR050523">
    <property type="entry name" value="AKR_Detox_Biosynth"/>
</dbReference>
<evidence type="ECO:0000313" key="3">
    <source>
        <dbReference type="Proteomes" id="UP000321484"/>
    </source>
</evidence>
<evidence type="ECO:0000313" key="2">
    <source>
        <dbReference type="EMBL" id="GEN78542.1"/>
    </source>
</evidence>
<gene>
    <name evidence="2" type="ORF">AFE02nite_02760</name>
</gene>
<dbReference type="InterPro" id="IPR023210">
    <property type="entry name" value="NADP_OxRdtase_dom"/>
</dbReference>
<evidence type="ECO:0000259" key="1">
    <source>
        <dbReference type="Pfam" id="PF00248"/>
    </source>
</evidence>
<dbReference type="PANTHER" id="PTHR43364">
    <property type="entry name" value="NADH-SPECIFIC METHYLGLYOXAL REDUCTASE-RELATED"/>
    <property type="match status" value="1"/>
</dbReference>
<dbReference type="Pfam" id="PF00248">
    <property type="entry name" value="Aldo_ket_red"/>
    <property type="match status" value="1"/>
</dbReference>
<protein>
    <submittedName>
        <fullName evidence="2">Aldo/keto reductase</fullName>
    </submittedName>
</protein>
<feature type="domain" description="NADP-dependent oxidoreductase" evidence="1">
    <location>
        <begin position="15"/>
        <end position="334"/>
    </location>
</feature>
<accession>A0A511YTM4</accession>
<dbReference type="AlphaFoldDB" id="A0A511YTM4"/>
<reference evidence="2 3" key="1">
    <citation type="submission" date="2019-07" db="EMBL/GenBank/DDBJ databases">
        <title>Whole genome shotgun sequence of Actinotalea fermentans NBRC 105374.</title>
        <authorList>
            <person name="Hosoyama A."/>
            <person name="Uohara A."/>
            <person name="Ohji S."/>
            <person name="Ichikawa N."/>
        </authorList>
    </citation>
    <scope>NUCLEOTIDE SEQUENCE [LARGE SCALE GENOMIC DNA]</scope>
    <source>
        <strain evidence="2 3">NBRC 105374</strain>
    </source>
</reference>
<dbReference type="InterPro" id="IPR036812">
    <property type="entry name" value="NAD(P)_OxRdtase_dom_sf"/>
</dbReference>
<proteinExistence type="predicted"/>
<name>A0A511YTM4_9CELL</name>
<sequence>MRTIELGTTGEQVSRIALGAMPMGTIADEQTSVALLDRYVSDGGGFIDTADCYSWWWAKGTDGGQSEELLGRWFARTGNRDRVFLSTKGTARIRDVHKAWPEGATEADWGYARPNYVGASAAVLRDSLDASLRRLQTDHIDLYYVHVDDRSTPLEETLATLASFVAEGKVRYLGWSNVRTWRLERIRQLCAANGWPAPVALQQEHSYLTPRSGLDSASIVDAEQADYLREHPDLALVAYSPVLKGIYDMSDADREAHYLWQGNYAGEQARAQVAAVREVAADLGVKPSQVVLAWLLAQESPRVVPLLGTARVSRYEEAAAALSLDLGPDHLATLGAARS</sequence>